<protein>
    <recommendedName>
        <fullName evidence="2">Transglycosylase SLT domain-containing protein</fullName>
    </recommendedName>
</protein>
<reference evidence="1" key="1">
    <citation type="submission" date="2019-08" db="EMBL/GenBank/DDBJ databases">
        <authorList>
            <person name="Kucharzyk K."/>
            <person name="Murdoch R.W."/>
            <person name="Higgins S."/>
            <person name="Loffler F."/>
        </authorList>
    </citation>
    <scope>NUCLEOTIDE SEQUENCE</scope>
</reference>
<dbReference type="EMBL" id="VSSQ01001989">
    <property type="protein sequence ID" value="MPM12551.1"/>
    <property type="molecule type" value="Genomic_DNA"/>
</dbReference>
<dbReference type="SUPFAM" id="SSF53955">
    <property type="entry name" value="Lysozyme-like"/>
    <property type="match status" value="1"/>
</dbReference>
<accession>A0A644X9R1</accession>
<sequence>MASRAWSSLIRFLLVILTVMTTASWNTLPVKADGGGTCQIAYGLTPTSIPDWLMPAEENTDLLTANRYDILASKLLSSGLIDGSTCPANGLNPDGSANGCGIELATDQVKVSQNQYDPTILTYSRSNDLPPKVVKAVIAVESQFWPAANWTRGEIGLGQMTGYGADLVLMWRPDYYQSICRQAFGGKSCSTQYQFLDSSTQLLLRGLVLKEIDATCPSCAGGIDLEKGKQAVQVLTETLNASCLQSTRVIYLAMGKSPAALLSFEDYWRLVLANYHAGAGCIYQALRKTGNPNSWNSIAANFSSGCASGAEYIRRIEGQIKP</sequence>
<name>A0A644X9R1_9ZZZZ</name>
<dbReference type="Gene3D" id="1.10.530.10">
    <property type="match status" value="1"/>
</dbReference>
<dbReference type="AlphaFoldDB" id="A0A644X9R1"/>
<proteinExistence type="predicted"/>
<dbReference type="InterPro" id="IPR023346">
    <property type="entry name" value="Lysozyme-like_dom_sf"/>
</dbReference>
<evidence type="ECO:0008006" key="2">
    <source>
        <dbReference type="Google" id="ProtNLM"/>
    </source>
</evidence>
<evidence type="ECO:0000313" key="1">
    <source>
        <dbReference type="EMBL" id="MPM12551.1"/>
    </source>
</evidence>
<organism evidence="1">
    <name type="scientific">bioreactor metagenome</name>
    <dbReference type="NCBI Taxonomy" id="1076179"/>
    <lineage>
        <taxon>unclassified sequences</taxon>
        <taxon>metagenomes</taxon>
        <taxon>ecological metagenomes</taxon>
    </lineage>
</organism>
<gene>
    <name evidence="1" type="ORF">SDC9_58904</name>
</gene>
<comment type="caution">
    <text evidence="1">The sequence shown here is derived from an EMBL/GenBank/DDBJ whole genome shotgun (WGS) entry which is preliminary data.</text>
</comment>